<dbReference type="AlphaFoldDB" id="A0A1M4TDC0"/>
<accession>A0A1M4TDC0</accession>
<organism evidence="2 3">
    <name type="scientific">Tissierella praeacuta DSM 18095</name>
    <dbReference type="NCBI Taxonomy" id="1123404"/>
    <lineage>
        <taxon>Bacteria</taxon>
        <taxon>Bacillati</taxon>
        <taxon>Bacillota</taxon>
        <taxon>Tissierellia</taxon>
        <taxon>Tissierellales</taxon>
        <taxon>Tissierellaceae</taxon>
        <taxon>Tissierella</taxon>
    </lineage>
</organism>
<keyword evidence="1" id="KW-1133">Transmembrane helix</keyword>
<name>A0A1M4TDC0_9FIRM</name>
<evidence type="ECO:0000313" key="3">
    <source>
        <dbReference type="Proteomes" id="UP000184114"/>
    </source>
</evidence>
<feature type="transmembrane region" description="Helical" evidence="1">
    <location>
        <begin position="49"/>
        <end position="72"/>
    </location>
</feature>
<reference evidence="3" key="1">
    <citation type="submission" date="2016-11" db="EMBL/GenBank/DDBJ databases">
        <authorList>
            <person name="Varghese N."/>
            <person name="Submissions S."/>
        </authorList>
    </citation>
    <scope>NUCLEOTIDE SEQUENCE [LARGE SCALE GENOMIC DNA]</scope>
    <source>
        <strain evidence="3">DSM 18095</strain>
    </source>
</reference>
<dbReference type="RefSeq" id="WP_072973055.1">
    <property type="nucleotide sequence ID" value="NZ_FQTY01000002.1"/>
</dbReference>
<dbReference type="Proteomes" id="UP000184114">
    <property type="component" value="Unassembled WGS sequence"/>
</dbReference>
<dbReference type="STRING" id="1123404.SAMN02745784_00623"/>
<keyword evidence="3" id="KW-1185">Reference proteome</keyword>
<sequence length="222" mass="25454">MKYCAHCNVHIRENREKCILCGNSLTDIHNTAKDKEIFPKIPPFYESHLAIKIMIFISIAAVVISFAINIIFPSNVNWPLLLVFGLLSMWLGLISILQRRYHIPKKIVRQVAIISLLSVFWDWKTGWKGWSLDYIIPITSATAMIVMYVIAKIMKLSVRDYITYALIDSLFGIVPIIFVLLGWINTIYPAIICVSISIISLSAVFIFHGNDIKIEMDKRMHI</sequence>
<keyword evidence="1" id="KW-0812">Transmembrane</keyword>
<dbReference type="InterPro" id="IPR046283">
    <property type="entry name" value="DUF6320"/>
</dbReference>
<dbReference type="Pfam" id="PF19845">
    <property type="entry name" value="DUF6320"/>
    <property type="match status" value="1"/>
</dbReference>
<feature type="transmembrane region" description="Helical" evidence="1">
    <location>
        <begin position="161"/>
        <end position="181"/>
    </location>
</feature>
<protein>
    <submittedName>
        <fullName evidence="2">Uncharacterized protein</fullName>
    </submittedName>
</protein>
<dbReference type="GeneID" id="90996521"/>
<evidence type="ECO:0000256" key="1">
    <source>
        <dbReference type="SAM" id="Phobius"/>
    </source>
</evidence>
<feature type="transmembrane region" description="Helical" evidence="1">
    <location>
        <begin position="135"/>
        <end position="154"/>
    </location>
</feature>
<feature type="transmembrane region" description="Helical" evidence="1">
    <location>
        <begin position="187"/>
        <end position="209"/>
    </location>
</feature>
<evidence type="ECO:0000313" key="2">
    <source>
        <dbReference type="EMBL" id="SHE42471.1"/>
    </source>
</evidence>
<proteinExistence type="predicted"/>
<gene>
    <name evidence="2" type="ORF">SAMN02745784_00623</name>
</gene>
<dbReference type="EMBL" id="FQTY01000002">
    <property type="protein sequence ID" value="SHE42471.1"/>
    <property type="molecule type" value="Genomic_DNA"/>
</dbReference>
<keyword evidence="1" id="KW-0472">Membrane</keyword>
<feature type="transmembrane region" description="Helical" evidence="1">
    <location>
        <begin position="78"/>
        <end position="95"/>
    </location>
</feature>